<feature type="region of interest" description="Disordered" evidence="2">
    <location>
        <begin position="285"/>
        <end position="362"/>
    </location>
</feature>
<evidence type="ECO:0000256" key="1">
    <source>
        <dbReference type="SAM" id="Coils"/>
    </source>
</evidence>
<feature type="compositionally biased region" description="Basic and acidic residues" evidence="2">
    <location>
        <begin position="876"/>
        <end position="889"/>
    </location>
</feature>
<comment type="caution">
    <text evidence="3">The sequence shown here is derived from an EMBL/GenBank/DDBJ whole genome shotgun (WGS) entry which is preliminary data.</text>
</comment>
<proteinExistence type="predicted"/>
<feature type="compositionally biased region" description="Polar residues" evidence="2">
    <location>
        <begin position="392"/>
        <end position="408"/>
    </location>
</feature>
<evidence type="ECO:0000313" key="3">
    <source>
        <dbReference type="EMBL" id="KAK9816327.1"/>
    </source>
</evidence>
<feature type="compositionally biased region" description="Polar residues" evidence="2">
    <location>
        <begin position="316"/>
        <end position="326"/>
    </location>
</feature>
<feature type="region of interest" description="Disordered" evidence="2">
    <location>
        <begin position="51"/>
        <end position="73"/>
    </location>
</feature>
<feature type="compositionally biased region" description="Polar residues" evidence="2">
    <location>
        <begin position="1392"/>
        <end position="1416"/>
    </location>
</feature>
<feature type="compositionally biased region" description="Low complexity" evidence="2">
    <location>
        <begin position="380"/>
        <end position="391"/>
    </location>
</feature>
<organism evidence="3 4">
    <name type="scientific">Apatococcus lobatus</name>
    <dbReference type="NCBI Taxonomy" id="904363"/>
    <lineage>
        <taxon>Eukaryota</taxon>
        <taxon>Viridiplantae</taxon>
        <taxon>Chlorophyta</taxon>
        <taxon>core chlorophytes</taxon>
        <taxon>Trebouxiophyceae</taxon>
        <taxon>Chlorellales</taxon>
        <taxon>Chlorellaceae</taxon>
        <taxon>Apatococcus</taxon>
    </lineage>
</organism>
<feature type="region of interest" description="Disordered" evidence="2">
    <location>
        <begin position="1059"/>
        <end position="1107"/>
    </location>
</feature>
<feature type="compositionally biased region" description="Low complexity" evidence="2">
    <location>
        <begin position="1473"/>
        <end position="1487"/>
    </location>
</feature>
<reference evidence="3 4" key="1">
    <citation type="journal article" date="2024" name="Nat. Commun.">
        <title>Phylogenomics reveals the evolutionary origins of lichenization in chlorophyte algae.</title>
        <authorList>
            <person name="Puginier C."/>
            <person name="Libourel C."/>
            <person name="Otte J."/>
            <person name="Skaloud P."/>
            <person name="Haon M."/>
            <person name="Grisel S."/>
            <person name="Petersen M."/>
            <person name="Berrin J.G."/>
            <person name="Delaux P.M."/>
            <person name="Dal Grande F."/>
            <person name="Keller J."/>
        </authorList>
    </citation>
    <scope>NUCLEOTIDE SEQUENCE [LARGE SCALE GENOMIC DNA]</scope>
    <source>
        <strain evidence="3 4">SAG 2145</strain>
    </source>
</reference>
<feature type="coiled-coil region" evidence="1">
    <location>
        <begin position="195"/>
        <end position="222"/>
    </location>
</feature>
<evidence type="ECO:0000256" key="2">
    <source>
        <dbReference type="SAM" id="MobiDB-lite"/>
    </source>
</evidence>
<feature type="region of interest" description="Disordered" evidence="2">
    <location>
        <begin position="1262"/>
        <end position="1291"/>
    </location>
</feature>
<feature type="compositionally biased region" description="Polar residues" evidence="2">
    <location>
        <begin position="553"/>
        <end position="574"/>
    </location>
</feature>
<feature type="region of interest" description="Disordered" evidence="2">
    <location>
        <begin position="154"/>
        <end position="174"/>
    </location>
</feature>
<feature type="region of interest" description="Disordered" evidence="2">
    <location>
        <begin position="553"/>
        <end position="575"/>
    </location>
</feature>
<feature type="region of interest" description="Disordered" evidence="2">
    <location>
        <begin position="380"/>
        <end position="418"/>
    </location>
</feature>
<dbReference type="EMBL" id="JALJOS010000079">
    <property type="protein sequence ID" value="KAK9816327.1"/>
    <property type="molecule type" value="Genomic_DNA"/>
</dbReference>
<protein>
    <recommendedName>
        <fullName evidence="5">Proteophosphoglycan ppg4</fullName>
    </recommendedName>
</protein>
<keyword evidence="4" id="KW-1185">Reference proteome</keyword>
<dbReference type="Proteomes" id="UP001438707">
    <property type="component" value="Unassembled WGS sequence"/>
</dbReference>
<accession>A0AAW1Q7N1</accession>
<feature type="compositionally biased region" description="Low complexity" evidence="2">
    <location>
        <begin position="340"/>
        <end position="358"/>
    </location>
</feature>
<evidence type="ECO:0000313" key="4">
    <source>
        <dbReference type="Proteomes" id="UP001438707"/>
    </source>
</evidence>
<feature type="region of interest" description="Disordered" evidence="2">
    <location>
        <begin position="656"/>
        <end position="691"/>
    </location>
</feature>
<feature type="region of interest" description="Disordered" evidence="2">
    <location>
        <begin position="1348"/>
        <end position="1435"/>
    </location>
</feature>
<gene>
    <name evidence="3" type="ORF">WJX74_005706</name>
</gene>
<feature type="compositionally biased region" description="Polar residues" evidence="2">
    <location>
        <begin position="1457"/>
        <end position="1468"/>
    </location>
</feature>
<feature type="region of interest" description="Disordered" evidence="2">
    <location>
        <begin position="1309"/>
        <end position="1332"/>
    </location>
</feature>
<feature type="compositionally biased region" description="Polar residues" evidence="2">
    <location>
        <begin position="1017"/>
        <end position="1028"/>
    </location>
</feature>
<feature type="region of interest" description="Disordered" evidence="2">
    <location>
        <begin position="1455"/>
        <end position="1517"/>
    </location>
</feature>
<sequence>MHRLLRSLPCLHRDEEPQRGFYHPGSFQPLKKGTSYESPAKIPALVLPSPHEASCSPISSRHIASPGGARTQDRGALTLGTIPEASEHSYESSSLVQAASSHAETSSLLENAHSSHQEAMSFGAALELLENDIARRHRLMVADRQRGQLLPAPDQVVGSRGRYRQQALSSRASSSEASSSLISLGGYAQGPGDMLAALDEARLDAEEEVGRVRKQLHAAELRVQDLEFASLQADQLSSSRAEELQRVSATLKLTSVQNDVLNRALCRALDDLGMPQVSSPAVGTPMPSTLGHHAGRTTFPTPDGSVHCGLTPSGPTPASSILTPGTSGRAELTQPMPMRSLSLAGSPPSQSSSCPFSSDTAAESSSGVISLTRCSSPSALPSSSYGHSSLANPCSDSAASVSASTPNLPSCPRSTPPLRVLLPNQAAADEPRQPWVGPLPHAPDMSHQAQPHVHATTSMADWLPHNIAAVETKSCNIRPHSAPRKQHEPAGHLQDLSTNHIMPEILGGKQYNSAPQEVLRVAPTPAVGLAVAADHGGEQEILCREQQHLSFQGHSNSQVNHVRTPGSHSLNKPSCSEDAIRKYKAPRSPQRQLNPFQDLTNRQMPVTAIAAKHASSKPAKPSVSSSSLAVHIKPNTGLRAGHDSSGRSLATHNAENEHLEDSDGVSSAAKRHCSDRSAARRTSGVPPIAKGCLPNHSVVASNNPQRQIPPAAVLGPSKAAEPPKAAVLSMDLDKMNYMDAMDAALGTNGVAGKDTARVPVPREMLISTSGPVSRSASVMGTHATGGNLARAAVPSIDLQRVRASSEIVGSHRESTTGSLKGITPRQAVPRLLTAEAMPHRGAARGGTHGVTPRGATSKGQASADQLGPPTAPAARDTPRGRLACADRPRSVTGPTVGATPRGRQASADQPRSDATMPRWVSSTKTDSKAVTPELTPRGRNACDNDCTPTPRWMSGTKADSRTVTPKDTPRGHAEAPGRALKPRSAAAQSLADSLKRRASLNSLRSSAAQHAAKKRGQSQSSHTDSCGSGSKKRGQSHWSHATDAESVRTRHTLALDRCPSHSACTEGSESNSLRQHAASDKSPKQAPSGAFPPRDKALSPCTDDSKSLSMRHLAASNRVLQQSSSSASTPRGCHCLAHLSRAADSGTISLEEYAAAYRASKRAALQASAVWSAEHLAENSDAVSADAGLCRPMHMCHADDSASLSLGNQPCNSELMSRTEHLESLSMGKRPASNLLVSASVNRYAHASPDTPSTLAARRLPILPDPTNTFSPQQSSPGAAYSDEASSMVQQNLPRKVAAADCSAHAQLTSTQSLPNKAPHLTDPQDHSSVSFSAKPFTPDVCSDEASSRVLQHGSGTPVAESCSSHAISKSHLHSADATPPMAKRVSELQDPIQSFSPEQSSPDTMYSDEVSSSLQHVRHATGSANRASDARTRPIQQCFSEASPGMGKRLKELQDPIQSVSPAQSSPDVVYSDEASSSSELCSQPSAGSRWQGMRMSNSPLYEPSLRGSDDPRPQSFLRDLRRCEEGLKGAESLRESGSTTTEIVWSAAFNACSNPTFCPSFGGEELAG</sequence>
<keyword evidence="1" id="KW-0175">Coiled coil</keyword>
<feature type="compositionally biased region" description="Polar residues" evidence="2">
    <location>
        <begin position="1266"/>
        <end position="1277"/>
    </location>
</feature>
<evidence type="ECO:0008006" key="5">
    <source>
        <dbReference type="Google" id="ProtNLM"/>
    </source>
</evidence>
<name>A0AAW1Q7N1_9CHLO</name>
<feature type="region of interest" description="Disordered" evidence="2">
    <location>
        <begin position="839"/>
        <end position="1047"/>
    </location>
</feature>
<feature type="compositionally biased region" description="Polar residues" evidence="2">
    <location>
        <begin position="1062"/>
        <end position="1074"/>
    </location>
</feature>
<feature type="compositionally biased region" description="Low complexity" evidence="2">
    <location>
        <begin position="999"/>
        <end position="1008"/>
    </location>
</feature>